<dbReference type="EMBL" id="BMAO01037378">
    <property type="protein sequence ID" value="GFR17331.1"/>
    <property type="molecule type" value="Genomic_DNA"/>
</dbReference>
<sequence length="66" mass="7767">MTFGRRQLLIGRGEREVHVAVESADESDASHVRKPYFGWDEIKDWLRGCCRADDYRCHKRFSHSAK</sequence>
<evidence type="ECO:0000313" key="2">
    <source>
        <dbReference type="Proteomes" id="UP000887116"/>
    </source>
</evidence>
<organism evidence="1 2">
    <name type="scientific">Trichonephila clavata</name>
    <name type="common">Joro spider</name>
    <name type="synonym">Nephila clavata</name>
    <dbReference type="NCBI Taxonomy" id="2740835"/>
    <lineage>
        <taxon>Eukaryota</taxon>
        <taxon>Metazoa</taxon>
        <taxon>Ecdysozoa</taxon>
        <taxon>Arthropoda</taxon>
        <taxon>Chelicerata</taxon>
        <taxon>Arachnida</taxon>
        <taxon>Araneae</taxon>
        <taxon>Araneomorphae</taxon>
        <taxon>Entelegynae</taxon>
        <taxon>Araneoidea</taxon>
        <taxon>Nephilidae</taxon>
        <taxon>Trichonephila</taxon>
    </lineage>
</organism>
<proteinExistence type="predicted"/>
<comment type="caution">
    <text evidence="1">The sequence shown here is derived from an EMBL/GenBank/DDBJ whole genome shotgun (WGS) entry which is preliminary data.</text>
</comment>
<keyword evidence="2" id="KW-1185">Reference proteome</keyword>
<gene>
    <name evidence="1" type="ORF">TNCT_164231</name>
</gene>
<accession>A0A8X6JS35</accession>
<name>A0A8X6JS35_TRICU</name>
<reference evidence="1" key="1">
    <citation type="submission" date="2020-07" db="EMBL/GenBank/DDBJ databases">
        <title>Multicomponent nature underlies the extraordinary mechanical properties of spider dragline silk.</title>
        <authorList>
            <person name="Kono N."/>
            <person name="Nakamura H."/>
            <person name="Mori M."/>
            <person name="Yoshida Y."/>
            <person name="Ohtoshi R."/>
            <person name="Malay A.D."/>
            <person name="Moran D.A.P."/>
            <person name="Tomita M."/>
            <person name="Numata K."/>
            <person name="Arakawa K."/>
        </authorList>
    </citation>
    <scope>NUCLEOTIDE SEQUENCE</scope>
</reference>
<evidence type="ECO:0000313" key="1">
    <source>
        <dbReference type="EMBL" id="GFR17331.1"/>
    </source>
</evidence>
<dbReference type="Proteomes" id="UP000887116">
    <property type="component" value="Unassembled WGS sequence"/>
</dbReference>
<protein>
    <submittedName>
        <fullName evidence="1">Uncharacterized protein</fullName>
    </submittedName>
</protein>
<dbReference type="AlphaFoldDB" id="A0A8X6JS35"/>